<feature type="non-terminal residue" evidence="2">
    <location>
        <position position="1"/>
    </location>
</feature>
<feature type="compositionally biased region" description="Basic residues" evidence="1">
    <location>
        <begin position="217"/>
        <end position="228"/>
    </location>
</feature>
<dbReference type="EMBL" id="CADCTU010000674">
    <property type="protein sequence ID" value="CAA9343443.1"/>
    <property type="molecule type" value="Genomic_DNA"/>
</dbReference>
<evidence type="ECO:0000313" key="2">
    <source>
        <dbReference type="EMBL" id="CAA9343443.1"/>
    </source>
</evidence>
<protein>
    <submittedName>
        <fullName evidence="2">Uncharacterized protein</fullName>
    </submittedName>
</protein>
<feature type="region of interest" description="Disordered" evidence="1">
    <location>
        <begin position="1"/>
        <end position="79"/>
    </location>
</feature>
<feature type="compositionally biased region" description="Basic residues" evidence="1">
    <location>
        <begin position="9"/>
        <end position="21"/>
    </location>
</feature>
<gene>
    <name evidence="2" type="ORF">AVDCRST_MAG11-3089</name>
</gene>
<organism evidence="2">
    <name type="scientific">uncultured Gemmatimonadaceae bacterium</name>
    <dbReference type="NCBI Taxonomy" id="246130"/>
    <lineage>
        <taxon>Bacteria</taxon>
        <taxon>Pseudomonadati</taxon>
        <taxon>Gemmatimonadota</taxon>
        <taxon>Gemmatimonadia</taxon>
        <taxon>Gemmatimonadales</taxon>
        <taxon>Gemmatimonadaceae</taxon>
        <taxon>environmental samples</taxon>
    </lineage>
</organism>
<feature type="compositionally biased region" description="Low complexity" evidence="1">
    <location>
        <begin position="266"/>
        <end position="276"/>
    </location>
</feature>
<feature type="non-terminal residue" evidence="2">
    <location>
        <position position="419"/>
    </location>
</feature>
<proteinExistence type="predicted"/>
<accession>A0A6J4LWS3</accession>
<feature type="compositionally biased region" description="Basic residues" evidence="1">
    <location>
        <begin position="53"/>
        <end position="69"/>
    </location>
</feature>
<feature type="compositionally biased region" description="Gly residues" evidence="1">
    <location>
        <begin position="339"/>
        <end position="355"/>
    </location>
</feature>
<name>A0A6J4LWS3_9BACT</name>
<feature type="compositionally biased region" description="Basic residues" evidence="1">
    <location>
        <begin position="166"/>
        <end position="178"/>
    </location>
</feature>
<feature type="compositionally biased region" description="Basic and acidic residues" evidence="1">
    <location>
        <begin position="184"/>
        <end position="202"/>
    </location>
</feature>
<feature type="compositionally biased region" description="Basic and acidic residues" evidence="1">
    <location>
        <begin position="315"/>
        <end position="333"/>
    </location>
</feature>
<sequence length="419" mass="45591">ADAPDALHAGRRGAGARRGRLRPGGPPPRRRHAEPAPGGPPPRAAERVADRRERRRRPRMRVRRLRRRERAGGGRARRDVADGVALVVRPAQRAAHRRALLDVRVRRDRRVHAGQHRALHGRPGAPRARGVDRRAGREPTAADRDGGRARRLRHPPPRGGVLLRGDRHRARAHHHPAARLRGGAVHEGDRGRLGARGLEHPPARARRARAGAPRQREPRRGRRGRRARAGGVRAQRDVRHHGGAAQQPGLRAERRGHGGDRRAGVPQPHRAGAGRPARARHRRAAQRERQPQPALAPAEVHGAGRAHPARHRRRGAADPRRGARGERGGEHHQRAARTFGGGAPAAHGCRGGGLPGDRVRRAAPRALAAGQPVVRPAARHAPAGPRPGHDLPQGRQLWRPAVLAAPGRRAALQPQPPHV</sequence>
<feature type="compositionally biased region" description="Basic and acidic residues" evidence="1">
    <location>
        <begin position="251"/>
        <end position="263"/>
    </location>
</feature>
<feature type="region of interest" description="Disordered" evidence="1">
    <location>
        <begin position="112"/>
        <end position="419"/>
    </location>
</feature>
<dbReference type="AlphaFoldDB" id="A0A6J4LWS3"/>
<evidence type="ECO:0000256" key="1">
    <source>
        <dbReference type="SAM" id="MobiDB-lite"/>
    </source>
</evidence>
<feature type="compositionally biased region" description="Basic and acidic residues" evidence="1">
    <location>
        <begin position="129"/>
        <end position="148"/>
    </location>
</feature>
<feature type="compositionally biased region" description="Low complexity" evidence="1">
    <location>
        <begin position="364"/>
        <end position="383"/>
    </location>
</feature>
<feature type="compositionally biased region" description="Basic and acidic residues" evidence="1">
    <location>
        <begin position="70"/>
        <end position="79"/>
    </location>
</feature>
<reference evidence="2" key="1">
    <citation type="submission" date="2020-02" db="EMBL/GenBank/DDBJ databases">
        <authorList>
            <person name="Meier V. D."/>
        </authorList>
    </citation>
    <scope>NUCLEOTIDE SEQUENCE</scope>
    <source>
        <strain evidence="2">AVDCRST_MAG11</strain>
    </source>
</reference>
<feature type="compositionally biased region" description="Low complexity" evidence="1">
    <location>
        <begin position="291"/>
        <end position="306"/>
    </location>
</feature>